<feature type="region of interest" description="Disordered" evidence="1">
    <location>
        <begin position="37"/>
        <end position="76"/>
    </location>
</feature>
<reference evidence="2" key="2">
    <citation type="submission" date="2006-06" db="EMBL/GenBank/DDBJ databases">
        <authorList>
            <person name="Buell R."/>
            <person name="Wing R.A."/>
            <person name="McCombie W.A."/>
            <person name="Ouyang S."/>
        </authorList>
    </citation>
    <scope>NUCLEOTIDE SEQUENCE</scope>
</reference>
<organism evidence="2">
    <name type="scientific">Oryza sativa subsp. japonica</name>
    <name type="common">Rice</name>
    <dbReference type="NCBI Taxonomy" id="39947"/>
    <lineage>
        <taxon>Eukaryota</taxon>
        <taxon>Viridiplantae</taxon>
        <taxon>Streptophyta</taxon>
        <taxon>Embryophyta</taxon>
        <taxon>Tracheophyta</taxon>
        <taxon>Spermatophyta</taxon>
        <taxon>Magnoliopsida</taxon>
        <taxon>Liliopsida</taxon>
        <taxon>Poales</taxon>
        <taxon>Poaceae</taxon>
        <taxon>BOP clade</taxon>
        <taxon>Oryzoideae</taxon>
        <taxon>Oryzeae</taxon>
        <taxon>Oryzinae</taxon>
        <taxon>Oryza</taxon>
        <taxon>Oryza sativa</taxon>
    </lineage>
</organism>
<gene>
    <name evidence="2" type="ordered locus">LOC_Os03g17670</name>
</gene>
<name>Q10N23_ORYSJ</name>
<dbReference type="AlphaFoldDB" id="Q10N23"/>
<evidence type="ECO:0000313" key="2">
    <source>
        <dbReference type="EMBL" id="ABF95351.1"/>
    </source>
</evidence>
<accession>Q10N23</accession>
<evidence type="ECO:0000256" key="1">
    <source>
        <dbReference type="SAM" id="MobiDB-lite"/>
    </source>
</evidence>
<protein>
    <submittedName>
        <fullName evidence="2">Uncharacterized protein</fullName>
    </submittedName>
</protein>
<feature type="compositionally biased region" description="Low complexity" evidence="1">
    <location>
        <begin position="56"/>
        <end position="67"/>
    </location>
</feature>
<proteinExistence type="predicted"/>
<reference evidence="2" key="1">
    <citation type="journal article" date="2005" name="Genome Res.">
        <title>Sequence, annotation, and analysis of synteny between rice chromosome 3 and diverged grass species.</title>
        <authorList>
            <consortium name="Rice Chromosome 3 Sequencing Consortium"/>
            <person name="Buell C.R."/>
            <person name="Yuan Q."/>
            <person name="Ouyang S."/>
            <person name="Liu J."/>
            <person name="Zhu W."/>
            <person name="Wang A."/>
            <person name="Maiti R."/>
            <person name="Haas B."/>
            <person name="Wortman J."/>
            <person name="Pertea M."/>
            <person name="Jones K.M."/>
            <person name="Kim M."/>
            <person name="Overton L."/>
            <person name="Tsitrin T."/>
            <person name="Fadrosh D."/>
            <person name="Bera J."/>
            <person name="Weaver B."/>
            <person name="Jin S."/>
            <person name="Johri S."/>
            <person name="Reardon M."/>
            <person name="Webb K."/>
            <person name="Hill J."/>
            <person name="Moffat K."/>
            <person name="Tallon L."/>
            <person name="Van Aken S."/>
            <person name="Lewis M."/>
            <person name="Utterback T."/>
            <person name="Feldblyum T."/>
            <person name="Zismann V."/>
            <person name="Iobst S."/>
            <person name="Hsiao J."/>
            <person name="de Vazeille A.R."/>
            <person name="Salzberg S.L."/>
            <person name="White O."/>
            <person name="Fraser C."/>
            <person name="Yu Y."/>
            <person name="Kim H."/>
            <person name="Rambo T."/>
            <person name="Currie J."/>
            <person name="Collura K."/>
            <person name="Kernodle-Thompson S."/>
            <person name="Wei F."/>
            <person name="Kudrna K."/>
            <person name="Ammiraju J.S."/>
            <person name="Luo M."/>
            <person name="Goicoechea J.L."/>
            <person name="Wing R.A."/>
            <person name="Henry D."/>
            <person name="Oates R."/>
            <person name="Palmer M."/>
            <person name="Pries G."/>
            <person name="Saski C."/>
            <person name="Simmons J."/>
            <person name="Soderlund C."/>
            <person name="Nelson W."/>
            <person name="de la Bastide M."/>
            <person name="Spiegel L."/>
            <person name="Nascimento L."/>
            <person name="Huang E."/>
            <person name="Preston R."/>
            <person name="Zutavern T."/>
            <person name="Palmer L."/>
            <person name="O'Shaughnessy A."/>
            <person name="Dike S."/>
            <person name="McCombie W.R."/>
            <person name="Minx P."/>
            <person name="Cordum H."/>
            <person name="Wilson R."/>
            <person name="Jin W."/>
            <person name="Lee H.R."/>
            <person name="Jiang J."/>
            <person name="Jackson S."/>
        </authorList>
    </citation>
    <scope>NUCLEOTIDE SEQUENCE [LARGE SCALE GENOMIC DNA]</scope>
</reference>
<dbReference type="EMBL" id="DP000009">
    <property type="protein sequence ID" value="ABF95351.1"/>
    <property type="molecule type" value="Genomic_DNA"/>
</dbReference>
<sequence>MERQQDTRRPLPRRGQVKAGIFASLFRCIFPGEKEASQKLKEGNSGGGGGGRRRVAFSSATFESESFPNDTDDVTA</sequence>